<name>A0A4D4MAZ4_STRAX</name>
<reference evidence="1 4" key="2">
    <citation type="submission" date="2019-04" db="EMBL/GenBank/DDBJ databases">
        <title>Draft genome sequences of Streptomyces avermitilis NBRC 14893.</title>
        <authorList>
            <person name="Komaki H."/>
            <person name="Tamura T."/>
            <person name="Hosoyama A."/>
        </authorList>
    </citation>
    <scope>NUCLEOTIDE SEQUENCE [LARGE SCALE GENOMIC DNA]</scope>
    <source>
        <strain evidence="1 4">NBRC 14893</strain>
    </source>
</reference>
<evidence type="ECO:0000313" key="1">
    <source>
        <dbReference type="EMBL" id="GDY69100.1"/>
    </source>
</evidence>
<evidence type="ECO:0000313" key="2">
    <source>
        <dbReference type="EMBL" id="GDY70518.1"/>
    </source>
</evidence>
<dbReference type="Proteomes" id="UP000299211">
    <property type="component" value="Unassembled WGS sequence"/>
</dbReference>
<evidence type="ECO:0000313" key="4">
    <source>
        <dbReference type="Proteomes" id="UP000302139"/>
    </source>
</evidence>
<evidence type="ECO:0000313" key="3">
    <source>
        <dbReference type="Proteomes" id="UP000299211"/>
    </source>
</evidence>
<sequence length="104" mass="10466">MLALLRGFDVLADAFSVGEPCGDAGGAGDRGVSDLFALLFQGGERGQGSLAFVEAGAVAGLGEGVRVAAGVHAGPVLETTVSGRRVWVLPARALRRMVLASSIS</sequence>
<proteinExistence type="predicted"/>
<protein>
    <submittedName>
        <fullName evidence="1">Uncharacterized protein</fullName>
    </submittedName>
</protein>
<dbReference type="Proteomes" id="UP000302139">
    <property type="component" value="Unassembled WGS sequence"/>
</dbReference>
<dbReference type="EMBL" id="BJHX01000001">
    <property type="protein sequence ID" value="GDY69100.1"/>
    <property type="molecule type" value="Genomic_DNA"/>
</dbReference>
<accession>A0A4D4MAZ4</accession>
<gene>
    <name evidence="1" type="ORF">SAV14893_084930</name>
    <name evidence="2" type="ORF">SAV31267_000030</name>
</gene>
<comment type="caution">
    <text evidence="1">The sequence shown here is derived from an EMBL/GenBank/DDBJ whole genome shotgun (WGS) entry which is preliminary data.</text>
</comment>
<reference evidence="2 3" key="1">
    <citation type="submission" date="2019-04" db="EMBL/GenBank/DDBJ databases">
        <title>Draft genome sequences of Streptomyces avermitilis ATCC 31267.</title>
        <authorList>
            <person name="Komaki H."/>
            <person name="Tamura T."/>
            <person name="Hosoyama A."/>
        </authorList>
    </citation>
    <scope>NUCLEOTIDE SEQUENCE [LARGE SCALE GENOMIC DNA]</scope>
    <source>
        <strain evidence="2 3">ATCC 31267</strain>
    </source>
</reference>
<organism evidence="1 4">
    <name type="scientific">Streptomyces avermitilis</name>
    <dbReference type="NCBI Taxonomy" id="33903"/>
    <lineage>
        <taxon>Bacteria</taxon>
        <taxon>Bacillati</taxon>
        <taxon>Actinomycetota</taxon>
        <taxon>Actinomycetes</taxon>
        <taxon>Kitasatosporales</taxon>
        <taxon>Streptomycetaceae</taxon>
        <taxon>Streptomyces</taxon>
    </lineage>
</organism>
<dbReference type="EMBL" id="BJHY01000001">
    <property type="protein sequence ID" value="GDY70518.1"/>
    <property type="molecule type" value="Genomic_DNA"/>
</dbReference>
<dbReference type="AlphaFoldDB" id="A0A4D4MAZ4"/>